<evidence type="ECO:0000256" key="5">
    <source>
        <dbReference type="ARBA" id="ARBA00022837"/>
    </source>
</evidence>
<dbReference type="OMA" id="NYSACCC"/>
<protein>
    <recommendedName>
        <fullName evidence="8">Sulfatase N-terminal domain-containing protein</fullName>
    </recommendedName>
</protein>
<dbReference type="PANTHER" id="PTHR10342">
    <property type="entry name" value="ARYLSULFATASE"/>
    <property type="match status" value="1"/>
</dbReference>
<evidence type="ECO:0000259" key="8">
    <source>
        <dbReference type="Pfam" id="PF00884"/>
    </source>
</evidence>
<evidence type="ECO:0000256" key="3">
    <source>
        <dbReference type="ARBA" id="ARBA00022723"/>
    </source>
</evidence>
<dbReference type="PANTHER" id="PTHR10342:SF274">
    <property type="entry name" value="ARYLSULFATASE B"/>
    <property type="match status" value="1"/>
</dbReference>
<dbReference type="GO" id="GO:0008484">
    <property type="term" value="F:sulfuric ester hydrolase activity"/>
    <property type="evidence" value="ECO:0007669"/>
    <property type="project" value="InterPro"/>
</dbReference>
<organism evidence="9 10">
    <name type="scientific">Naja naja</name>
    <name type="common">Indian cobra</name>
    <dbReference type="NCBI Taxonomy" id="35670"/>
    <lineage>
        <taxon>Eukaryota</taxon>
        <taxon>Metazoa</taxon>
        <taxon>Chordata</taxon>
        <taxon>Craniata</taxon>
        <taxon>Vertebrata</taxon>
        <taxon>Euteleostomi</taxon>
        <taxon>Lepidosauria</taxon>
        <taxon>Squamata</taxon>
        <taxon>Bifurcata</taxon>
        <taxon>Unidentata</taxon>
        <taxon>Episquamata</taxon>
        <taxon>Toxicofera</taxon>
        <taxon>Serpentes</taxon>
        <taxon>Colubroidea</taxon>
        <taxon>Elapidae</taxon>
        <taxon>Elapinae</taxon>
        <taxon>Naja</taxon>
    </lineage>
</organism>
<proteinExistence type="inferred from homology"/>
<dbReference type="GeneTree" id="ENSGT00940000158270"/>
<evidence type="ECO:0000256" key="2">
    <source>
        <dbReference type="ARBA" id="ARBA00008779"/>
    </source>
</evidence>
<dbReference type="Gene3D" id="3.40.720.10">
    <property type="entry name" value="Alkaline Phosphatase, subunit A"/>
    <property type="match status" value="1"/>
</dbReference>
<dbReference type="PROSITE" id="PS00523">
    <property type="entry name" value="SULFATASE_1"/>
    <property type="match status" value="1"/>
</dbReference>
<feature type="domain" description="Sulfatase N-terminal" evidence="8">
    <location>
        <begin position="28"/>
        <end position="90"/>
    </location>
</feature>
<dbReference type="GO" id="GO:0046872">
    <property type="term" value="F:metal ion binding"/>
    <property type="evidence" value="ECO:0007669"/>
    <property type="project" value="UniProtKB-KW"/>
</dbReference>
<dbReference type="Ensembl" id="ENSNNAT00000007680.1">
    <property type="protein sequence ID" value="ENSNNAP00000007320.1"/>
    <property type="gene ID" value="ENSNNAG00000004946.1"/>
</dbReference>
<evidence type="ECO:0000313" key="9">
    <source>
        <dbReference type="Ensembl" id="ENSNNAP00000007320.1"/>
    </source>
</evidence>
<name>A0A8C6X420_NAJNA</name>
<dbReference type="OrthoDB" id="103349at2759"/>
<evidence type="ECO:0000256" key="1">
    <source>
        <dbReference type="ARBA" id="ARBA00001913"/>
    </source>
</evidence>
<reference evidence="9" key="1">
    <citation type="submission" date="2025-08" db="UniProtKB">
        <authorList>
            <consortium name="Ensembl"/>
        </authorList>
    </citation>
    <scope>IDENTIFICATION</scope>
</reference>
<accession>A0A8C6X420</accession>
<evidence type="ECO:0000313" key="10">
    <source>
        <dbReference type="Proteomes" id="UP000694559"/>
    </source>
</evidence>
<sequence length="99" mass="10910">MVRRVLFLGLQVLLQLCCLDAGSPSSSPHLVFILADDLGWNDVGWHGSQIRTPNLDALGAGGVRLERYYTQPLCTPSRSQLLTGRYQTFKSIIPGPIKN</sequence>
<keyword evidence="7" id="KW-0732">Signal</keyword>
<dbReference type="InterPro" id="IPR000917">
    <property type="entry name" value="Sulfatase_N"/>
</dbReference>
<keyword evidence="4" id="KW-0378">Hydrolase</keyword>
<evidence type="ECO:0000256" key="6">
    <source>
        <dbReference type="ARBA" id="ARBA00023180"/>
    </source>
</evidence>
<evidence type="ECO:0000256" key="4">
    <source>
        <dbReference type="ARBA" id="ARBA00022801"/>
    </source>
</evidence>
<dbReference type="Pfam" id="PF00884">
    <property type="entry name" value="Sulfatase"/>
    <property type="match status" value="1"/>
</dbReference>
<keyword evidence="10" id="KW-1185">Reference proteome</keyword>
<dbReference type="InterPro" id="IPR024607">
    <property type="entry name" value="Sulfatase_CS"/>
</dbReference>
<comment type="cofactor">
    <cofactor evidence="1">
        <name>Ca(2+)</name>
        <dbReference type="ChEBI" id="CHEBI:29108"/>
    </cofactor>
</comment>
<dbReference type="SUPFAM" id="SSF53649">
    <property type="entry name" value="Alkaline phosphatase-like"/>
    <property type="match status" value="1"/>
</dbReference>
<feature type="signal peptide" evidence="7">
    <location>
        <begin position="1"/>
        <end position="21"/>
    </location>
</feature>
<keyword evidence="5" id="KW-0106">Calcium</keyword>
<feature type="chain" id="PRO_5034020191" description="Sulfatase N-terminal domain-containing protein" evidence="7">
    <location>
        <begin position="22"/>
        <end position="99"/>
    </location>
</feature>
<dbReference type="AlphaFoldDB" id="A0A8C6X420"/>
<dbReference type="Proteomes" id="UP000694559">
    <property type="component" value="Unplaced"/>
</dbReference>
<keyword evidence="3" id="KW-0479">Metal-binding</keyword>
<evidence type="ECO:0000256" key="7">
    <source>
        <dbReference type="SAM" id="SignalP"/>
    </source>
</evidence>
<reference evidence="9" key="2">
    <citation type="submission" date="2025-09" db="UniProtKB">
        <authorList>
            <consortium name="Ensembl"/>
        </authorList>
    </citation>
    <scope>IDENTIFICATION</scope>
</reference>
<dbReference type="InterPro" id="IPR017850">
    <property type="entry name" value="Alkaline_phosphatase_core_sf"/>
</dbReference>
<comment type="similarity">
    <text evidence="2">Belongs to the sulfatase family.</text>
</comment>
<dbReference type="InterPro" id="IPR047115">
    <property type="entry name" value="ARSB"/>
</dbReference>
<keyword evidence="6" id="KW-0325">Glycoprotein</keyword>